<dbReference type="PANTHER" id="PTHR16515">
    <property type="entry name" value="PR DOMAIN ZINC FINGER PROTEIN"/>
    <property type="match status" value="1"/>
</dbReference>
<feature type="domain" description="C2H2-type" evidence="5">
    <location>
        <begin position="378"/>
        <end position="405"/>
    </location>
</feature>
<dbReference type="GO" id="GO:0010468">
    <property type="term" value="P:regulation of gene expression"/>
    <property type="evidence" value="ECO:0007669"/>
    <property type="project" value="TreeGrafter"/>
</dbReference>
<evidence type="ECO:0000259" key="5">
    <source>
        <dbReference type="PROSITE" id="PS50157"/>
    </source>
</evidence>
<evidence type="ECO:0000313" key="6">
    <source>
        <dbReference type="EMBL" id="KAH9493802.1"/>
    </source>
</evidence>
<dbReference type="AlphaFoldDB" id="A0A922HMA1"/>
<reference evidence="6" key="1">
    <citation type="submission" date="2013-05" db="EMBL/GenBank/DDBJ databases">
        <authorList>
            <person name="Yim A.K.Y."/>
            <person name="Chan T.F."/>
            <person name="Ji K.M."/>
            <person name="Liu X.Y."/>
            <person name="Zhou J.W."/>
            <person name="Li R.Q."/>
            <person name="Yang K.Y."/>
            <person name="Li J."/>
            <person name="Li M."/>
            <person name="Law P.T.W."/>
            <person name="Wu Y.L."/>
            <person name="Cai Z.L."/>
            <person name="Qin H."/>
            <person name="Bao Y."/>
            <person name="Leung R.K.K."/>
            <person name="Ng P.K.S."/>
            <person name="Zou J."/>
            <person name="Zhong X.J."/>
            <person name="Ran P.X."/>
            <person name="Zhong N.S."/>
            <person name="Liu Z.G."/>
            <person name="Tsui S.K.W."/>
        </authorList>
    </citation>
    <scope>NUCLEOTIDE SEQUENCE</scope>
    <source>
        <strain evidence="6">Derf</strain>
        <tissue evidence="6">Whole organism</tissue>
    </source>
</reference>
<evidence type="ECO:0000256" key="3">
    <source>
        <dbReference type="ARBA" id="ARBA00022833"/>
    </source>
</evidence>
<organism evidence="6 7">
    <name type="scientific">Dermatophagoides farinae</name>
    <name type="common">American house dust mite</name>
    <dbReference type="NCBI Taxonomy" id="6954"/>
    <lineage>
        <taxon>Eukaryota</taxon>
        <taxon>Metazoa</taxon>
        <taxon>Ecdysozoa</taxon>
        <taxon>Arthropoda</taxon>
        <taxon>Chelicerata</taxon>
        <taxon>Arachnida</taxon>
        <taxon>Acari</taxon>
        <taxon>Acariformes</taxon>
        <taxon>Sarcoptiformes</taxon>
        <taxon>Astigmata</taxon>
        <taxon>Psoroptidia</taxon>
        <taxon>Analgoidea</taxon>
        <taxon>Pyroglyphidae</taxon>
        <taxon>Dermatophagoidinae</taxon>
        <taxon>Dermatophagoides</taxon>
    </lineage>
</organism>
<gene>
    <name evidence="6" type="ORF">DERF_014530</name>
</gene>
<dbReference type="EMBL" id="ASGP02000008">
    <property type="protein sequence ID" value="KAH9493802.1"/>
    <property type="molecule type" value="Genomic_DNA"/>
</dbReference>
<proteinExistence type="predicted"/>
<evidence type="ECO:0000256" key="2">
    <source>
        <dbReference type="ARBA" id="ARBA00022771"/>
    </source>
</evidence>
<dbReference type="SUPFAM" id="SSF57667">
    <property type="entry name" value="beta-beta-alpha zinc fingers"/>
    <property type="match status" value="3"/>
</dbReference>
<protein>
    <recommendedName>
        <fullName evidence="5">C2H2-type domain-containing protein</fullName>
    </recommendedName>
</protein>
<accession>A0A922HMA1</accession>
<dbReference type="SMART" id="SM00355">
    <property type="entry name" value="ZnF_C2H2"/>
    <property type="match status" value="5"/>
</dbReference>
<dbReference type="FunFam" id="3.30.160.60:FF:000446">
    <property type="entry name" value="Zinc finger protein"/>
    <property type="match status" value="1"/>
</dbReference>
<reference evidence="6" key="2">
    <citation type="journal article" date="2022" name="Res Sq">
        <title>Comparative Genomics Reveals Insights into the Divergent Evolution of Astigmatic Mites and Household Pest Adaptations.</title>
        <authorList>
            <person name="Xiong Q."/>
            <person name="Wan A.T.-Y."/>
            <person name="Liu X.-Y."/>
            <person name="Fung C.S.-H."/>
            <person name="Xiao X."/>
            <person name="Malainual N."/>
            <person name="Hou J."/>
            <person name="Wang L."/>
            <person name="Wang M."/>
            <person name="Yang K."/>
            <person name="Cui Y."/>
            <person name="Leung E."/>
            <person name="Nong W."/>
            <person name="Shin S.-K."/>
            <person name="Au S."/>
            <person name="Jeong K.Y."/>
            <person name="Chew F.T."/>
            <person name="Hui J."/>
            <person name="Leung T.F."/>
            <person name="Tungtrongchitr A."/>
            <person name="Zhong N."/>
            <person name="Liu Z."/>
            <person name="Tsui S."/>
        </authorList>
    </citation>
    <scope>NUCLEOTIDE SEQUENCE</scope>
    <source>
        <strain evidence="6">Derf</strain>
        <tissue evidence="6">Whole organism</tissue>
    </source>
</reference>
<feature type="domain" description="C2H2-type" evidence="5">
    <location>
        <begin position="350"/>
        <end position="377"/>
    </location>
</feature>
<dbReference type="Pfam" id="PF13909">
    <property type="entry name" value="zf-H2C2_5"/>
    <property type="match status" value="1"/>
</dbReference>
<keyword evidence="2 4" id="KW-0863">Zinc-finger</keyword>
<keyword evidence="1" id="KW-0479">Metal-binding</keyword>
<keyword evidence="7" id="KW-1185">Reference proteome</keyword>
<feature type="domain" description="C2H2-type" evidence="5">
    <location>
        <begin position="292"/>
        <end position="319"/>
    </location>
</feature>
<dbReference type="GO" id="GO:0005634">
    <property type="term" value="C:nucleus"/>
    <property type="evidence" value="ECO:0007669"/>
    <property type="project" value="TreeGrafter"/>
</dbReference>
<dbReference type="InterPro" id="IPR036236">
    <property type="entry name" value="Znf_C2H2_sf"/>
</dbReference>
<dbReference type="Gene3D" id="3.30.160.60">
    <property type="entry name" value="Classic Zinc Finger"/>
    <property type="match status" value="4"/>
</dbReference>
<dbReference type="PROSITE" id="PS00028">
    <property type="entry name" value="ZINC_FINGER_C2H2_1"/>
    <property type="match status" value="4"/>
</dbReference>
<name>A0A922HMA1_DERFA</name>
<dbReference type="GO" id="GO:0008270">
    <property type="term" value="F:zinc ion binding"/>
    <property type="evidence" value="ECO:0007669"/>
    <property type="project" value="UniProtKB-KW"/>
</dbReference>
<evidence type="ECO:0000313" key="7">
    <source>
        <dbReference type="Proteomes" id="UP000790347"/>
    </source>
</evidence>
<dbReference type="PROSITE" id="PS50157">
    <property type="entry name" value="ZINC_FINGER_C2H2_2"/>
    <property type="match status" value="5"/>
</dbReference>
<sequence length="436" mass="51249">MNSSTQPSICITSSNNQNLADYLVEIPYNEFQQLQQQSMISGHNVDHLNYSIQQQPLQMNSNSNYIIYPNTSPIMMTTITTTTNGSNNLSIPGSVQQQQQQRTCSAMTKVNMNHMNMNKNPNCQFQRQQQQQYHHHHSIYPSNYSSTTMIHPNNTMNINESNYEPNDEFEIRKTCSLQLKELLKSTLEKMYSTNSQNCQLFLSKIDSLEKRLMNRLQTIETKLANCSRLFDSLNEDFMEHQQISTTTTTFPLKTITQKWHDKYTIIPDEIQDNDDDNLTESNSNQRKVNFKFPCPKCSFGFDEKHLLDRHIRTHVPGRDHVCEHCGNLFSSKYKLNCHKVRHTNDSRFKIKCPQCDYSSVDKQTLKRHILIHSDEKNFHCNHCERRFRTNEALKDHQIIHLDQSPFRCQHCTSRFRRSDYLKMHILKVHSSKEKSQ</sequence>
<keyword evidence="3" id="KW-0862">Zinc</keyword>
<dbReference type="Proteomes" id="UP000790347">
    <property type="component" value="Unassembled WGS sequence"/>
</dbReference>
<comment type="caution">
    <text evidence="6">The sequence shown here is derived from an EMBL/GenBank/DDBJ whole genome shotgun (WGS) entry which is preliminary data.</text>
</comment>
<dbReference type="Pfam" id="PF00096">
    <property type="entry name" value="zf-C2H2"/>
    <property type="match status" value="2"/>
</dbReference>
<dbReference type="InterPro" id="IPR013087">
    <property type="entry name" value="Znf_C2H2_type"/>
</dbReference>
<dbReference type="PANTHER" id="PTHR16515:SF35">
    <property type="entry name" value="FEZ FAMILY ZINC FINGER PROTEIN 2"/>
    <property type="match status" value="1"/>
</dbReference>
<evidence type="ECO:0000256" key="1">
    <source>
        <dbReference type="ARBA" id="ARBA00022723"/>
    </source>
</evidence>
<dbReference type="InterPro" id="IPR050331">
    <property type="entry name" value="Zinc_finger"/>
</dbReference>
<feature type="domain" description="C2H2-type" evidence="5">
    <location>
        <begin position="406"/>
        <end position="434"/>
    </location>
</feature>
<feature type="domain" description="C2H2-type" evidence="5">
    <location>
        <begin position="320"/>
        <end position="347"/>
    </location>
</feature>
<evidence type="ECO:0000256" key="4">
    <source>
        <dbReference type="PROSITE-ProRule" id="PRU00042"/>
    </source>
</evidence>